<evidence type="ECO:0000313" key="2">
    <source>
        <dbReference type="Proteomes" id="UP000265520"/>
    </source>
</evidence>
<reference evidence="1 2" key="1">
    <citation type="journal article" date="2018" name="Front. Plant Sci.">
        <title>Red Clover (Trifolium pratense) and Zigzag Clover (T. medium) - A Picture of Genomic Similarities and Differences.</title>
        <authorList>
            <person name="Dluhosova J."/>
            <person name="Istvanek J."/>
            <person name="Nedelnik J."/>
            <person name="Repkova J."/>
        </authorList>
    </citation>
    <scope>NUCLEOTIDE SEQUENCE [LARGE SCALE GENOMIC DNA]</scope>
    <source>
        <strain evidence="2">cv. 10/8</strain>
        <tissue evidence="1">Leaf</tissue>
    </source>
</reference>
<proteinExistence type="predicted"/>
<organism evidence="1 2">
    <name type="scientific">Trifolium medium</name>
    <dbReference type="NCBI Taxonomy" id="97028"/>
    <lineage>
        <taxon>Eukaryota</taxon>
        <taxon>Viridiplantae</taxon>
        <taxon>Streptophyta</taxon>
        <taxon>Embryophyta</taxon>
        <taxon>Tracheophyta</taxon>
        <taxon>Spermatophyta</taxon>
        <taxon>Magnoliopsida</taxon>
        <taxon>eudicotyledons</taxon>
        <taxon>Gunneridae</taxon>
        <taxon>Pentapetalae</taxon>
        <taxon>rosids</taxon>
        <taxon>fabids</taxon>
        <taxon>Fabales</taxon>
        <taxon>Fabaceae</taxon>
        <taxon>Papilionoideae</taxon>
        <taxon>50 kb inversion clade</taxon>
        <taxon>NPAAA clade</taxon>
        <taxon>Hologalegina</taxon>
        <taxon>IRL clade</taxon>
        <taxon>Trifolieae</taxon>
        <taxon>Trifolium</taxon>
    </lineage>
</organism>
<dbReference type="Proteomes" id="UP000265520">
    <property type="component" value="Unassembled WGS sequence"/>
</dbReference>
<comment type="caution">
    <text evidence="1">The sequence shown here is derived from an EMBL/GenBank/DDBJ whole genome shotgun (WGS) entry which is preliminary data.</text>
</comment>
<keyword evidence="2" id="KW-1185">Reference proteome</keyword>
<evidence type="ECO:0000313" key="1">
    <source>
        <dbReference type="EMBL" id="MCI19761.1"/>
    </source>
</evidence>
<name>A0A392Q626_9FABA</name>
<protein>
    <submittedName>
        <fullName evidence="1">Ribonuclease H protein</fullName>
    </submittedName>
</protein>
<sequence>MNFLWGATSGGSSKIPWAKWSDVCRSKNDGSLGVNDVKTFNLSPLAKWRWRLLVDSEAHWKAVLEAKYGVMGGPVLGIGVRSKASLWWRDLVGLGMVRGFPEIGCKTLL</sequence>
<dbReference type="AlphaFoldDB" id="A0A392Q626"/>
<dbReference type="EMBL" id="LXQA010116464">
    <property type="protein sequence ID" value="MCI19761.1"/>
    <property type="molecule type" value="Genomic_DNA"/>
</dbReference>
<accession>A0A392Q626</accession>